<proteinExistence type="predicted"/>
<name>X1BMV4_9ZZZZ</name>
<gene>
    <name evidence="1" type="ORF">S01H4_34162</name>
</gene>
<dbReference type="AlphaFoldDB" id="X1BMV4"/>
<sequence>MAKEIDIKELFFDILSIVKFELKFYKDKESPMFERIVKTRVFQQKLQNLKDFVMKYFDIMYRDEESPINKAALRSQLDSIARLTNYYNDLSV</sequence>
<comment type="caution">
    <text evidence="1">The sequence shown here is derived from an EMBL/GenBank/DDBJ whole genome shotgun (WGS) entry which is preliminary data.</text>
</comment>
<feature type="non-terminal residue" evidence="1">
    <location>
        <position position="92"/>
    </location>
</feature>
<protein>
    <submittedName>
        <fullName evidence="1">Uncharacterized protein</fullName>
    </submittedName>
</protein>
<organism evidence="1">
    <name type="scientific">marine sediment metagenome</name>
    <dbReference type="NCBI Taxonomy" id="412755"/>
    <lineage>
        <taxon>unclassified sequences</taxon>
        <taxon>metagenomes</taxon>
        <taxon>ecological metagenomes</taxon>
    </lineage>
</organism>
<accession>X1BMV4</accession>
<dbReference type="EMBL" id="BART01018062">
    <property type="protein sequence ID" value="GAG85413.1"/>
    <property type="molecule type" value="Genomic_DNA"/>
</dbReference>
<reference evidence="1" key="1">
    <citation type="journal article" date="2014" name="Front. Microbiol.">
        <title>High frequency of phylogenetically diverse reductive dehalogenase-homologous genes in deep subseafloor sedimentary metagenomes.</title>
        <authorList>
            <person name="Kawai M."/>
            <person name="Futagami T."/>
            <person name="Toyoda A."/>
            <person name="Takaki Y."/>
            <person name="Nishi S."/>
            <person name="Hori S."/>
            <person name="Arai W."/>
            <person name="Tsubouchi T."/>
            <person name="Morono Y."/>
            <person name="Uchiyama I."/>
            <person name="Ito T."/>
            <person name="Fujiyama A."/>
            <person name="Inagaki F."/>
            <person name="Takami H."/>
        </authorList>
    </citation>
    <scope>NUCLEOTIDE SEQUENCE</scope>
    <source>
        <strain evidence="1">Expedition CK06-06</strain>
    </source>
</reference>
<evidence type="ECO:0000313" key="1">
    <source>
        <dbReference type="EMBL" id="GAG85413.1"/>
    </source>
</evidence>